<comment type="caution">
    <text evidence="6">The sequence shown here is derived from an EMBL/GenBank/DDBJ whole genome shotgun (WGS) entry which is preliminary data.</text>
</comment>
<evidence type="ECO:0000313" key="6">
    <source>
        <dbReference type="EMBL" id="KAK7032248.1"/>
    </source>
</evidence>
<keyword evidence="3" id="KW-0964">Secreted</keyword>
<dbReference type="AlphaFoldDB" id="A0AAW0BZG9"/>
<evidence type="ECO:0000256" key="2">
    <source>
        <dbReference type="ARBA" id="ARBA00004613"/>
    </source>
</evidence>
<feature type="compositionally biased region" description="Acidic residues" evidence="4">
    <location>
        <begin position="115"/>
        <end position="124"/>
    </location>
</feature>
<dbReference type="Pfam" id="PF20147">
    <property type="entry name" value="Crinkler"/>
    <property type="match status" value="1"/>
</dbReference>
<evidence type="ECO:0000256" key="3">
    <source>
        <dbReference type="ARBA" id="ARBA00022525"/>
    </source>
</evidence>
<dbReference type="Proteomes" id="UP001383192">
    <property type="component" value="Unassembled WGS sequence"/>
</dbReference>
<feature type="domain" description="Crinkler effector protein N-terminal" evidence="5">
    <location>
        <begin position="3"/>
        <end position="70"/>
    </location>
</feature>
<name>A0AAW0BZG9_9AGAR</name>
<comment type="subcellular location">
    <subcellularLocation>
        <location evidence="1">Host cell</location>
    </subcellularLocation>
    <subcellularLocation>
        <location evidence="2">Secreted</location>
    </subcellularLocation>
</comment>
<reference evidence="6 7" key="1">
    <citation type="submission" date="2024-01" db="EMBL/GenBank/DDBJ databases">
        <title>A draft genome for a cacao thread blight-causing isolate of Paramarasmius palmivorus.</title>
        <authorList>
            <person name="Baruah I.K."/>
            <person name="Bukari Y."/>
            <person name="Amoako-Attah I."/>
            <person name="Meinhardt L.W."/>
            <person name="Bailey B.A."/>
            <person name="Cohen S.P."/>
        </authorList>
    </citation>
    <scope>NUCLEOTIDE SEQUENCE [LARGE SCALE GENOMIC DNA]</scope>
    <source>
        <strain evidence="6 7">GH-12</strain>
    </source>
</reference>
<feature type="region of interest" description="Disordered" evidence="4">
    <location>
        <begin position="104"/>
        <end position="124"/>
    </location>
</feature>
<protein>
    <recommendedName>
        <fullName evidence="5">Crinkler effector protein N-terminal domain-containing protein</fullName>
    </recommendedName>
</protein>
<dbReference type="EMBL" id="JAYKXP010000066">
    <property type="protein sequence ID" value="KAK7032248.1"/>
    <property type="molecule type" value="Genomic_DNA"/>
</dbReference>
<dbReference type="InterPro" id="IPR045379">
    <property type="entry name" value="Crinkler_N"/>
</dbReference>
<sequence length="284" mass="32296">MFNIWCLVVINNNEPVGNRLKVSVEDTEDVSDLREKVKAKAPHALVNIDAHILEVWRCTKAGFIFDDKTSPAQLQELFSKNQVQRIDSCQVVAGLHLTAQDIQLPPAGKKRKRDEDDEDAEADDAEYTRLSQICPGAPSSEARPVIFRKHVMKNEIQCNRPFDEDTIPIDILYEGFGQFQDRCASPPSKRGHDFLAELAHVACQWYDMEFQRRDAVADLLDKRLGLKFHAEAIRRTSFTTDRNLAVDIMPAAVRECKNESGHALNQAITYYAQFLKNRKALLPM</sequence>
<dbReference type="GO" id="GO:0043657">
    <property type="term" value="C:host cell"/>
    <property type="evidence" value="ECO:0007669"/>
    <property type="project" value="UniProtKB-SubCell"/>
</dbReference>
<dbReference type="GO" id="GO:0005576">
    <property type="term" value="C:extracellular region"/>
    <property type="evidence" value="ECO:0007669"/>
    <property type="project" value="UniProtKB-SubCell"/>
</dbReference>
<evidence type="ECO:0000313" key="7">
    <source>
        <dbReference type="Proteomes" id="UP001383192"/>
    </source>
</evidence>
<proteinExistence type="predicted"/>
<evidence type="ECO:0000256" key="1">
    <source>
        <dbReference type="ARBA" id="ARBA00004340"/>
    </source>
</evidence>
<evidence type="ECO:0000256" key="4">
    <source>
        <dbReference type="SAM" id="MobiDB-lite"/>
    </source>
</evidence>
<organism evidence="6 7">
    <name type="scientific">Paramarasmius palmivorus</name>
    <dbReference type="NCBI Taxonomy" id="297713"/>
    <lineage>
        <taxon>Eukaryota</taxon>
        <taxon>Fungi</taxon>
        <taxon>Dikarya</taxon>
        <taxon>Basidiomycota</taxon>
        <taxon>Agaricomycotina</taxon>
        <taxon>Agaricomycetes</taxon>
        <taxon>Agaricomycetidae</taxon>
        <taxon>Agaricales</taxon>
        <taxon>Marasmiineae</taxon>
        <taxon>Marasmiaceae</taxon>
        <taxon>Paramarasmius</taxon>
    </lineage>
</organism>
<accession>A0AAW0BZG9</accession>
<gene>
    <name evidence="6" type="ORF">VNI00_013206</name>
</gene>
<evidence type="ECO:0000259" key="5">
    <source>
        <dbReference type="Pfam" id="PF20147"/>
    </source>
</evidence>
<keyword evidence="7" id="KW-1185">Reference proteome</keyword>